<dbReference type="Proteomes" id="UP000031449">
    <property type="component" value="Chromosome"/>
</dbReference>
<keyword evidence="2" id="KW-0012">Acyltransferase</keyword>
<keyword evidence="1 4" id="KW-0808">Transferase</keyword>
<evidence type="ECO:0000256" key="2">
    <source>
        <dbReference type="ARBA" id="ARBA00023315"/>
    </source>
</evidence>
<dbReference type="InterPro" id="IPR016181">
    <property type="entry name" value="Acyl_CoA_acyltransferase"/>
</dbReference>
<dbReference type="Gene3D" id="3.40.630.30">
    <property type="match status" value="1"/>
</dbReference>
<dbReference type="BioCyc" id="JESP1508404:G14D9-12546-MONOMER"/>
<dbReference type="Pfam" id="PF00583">
    <property type="entry name" value="Acetyltransf_1"/>
    <property type="match status" value="1"/>
</dbReference>
<feature type="domain" description="N-acetyltransferase" evidence="3">
    <location>
        <begin position="1"/>
        <end position="166"/>
    </location>
</feature>
<evidence type="ECO:0000256" key="1">
    <source>
        <dbReference type="ARBA" id="ARBA00022679"/>
    </source>
</evidence>
<dbReference type="PANTHER" id="PTHR43072">
    <property type="entry name" value="N-ACETYLTRANSFERASE"/>
    <property type="match status" value="1"/>
</dbReference>
<organism evidence="4 5">
    <name type="scientific">Jeotgalibacillus malaysiensis</name>
    <dbReference type="NCBI Taxonomy" id="1508404"/>
    <lineage>
        <taxon>Bacteria</taxon>
        <taxon>Bacillati</taxon>
        <taxon>Bacillota</taxon>
        <taxon>Bacilli</taxon>
        <taxon>Bacillales</taxon>
        <taxon>Caryophanaceae</taxon>
        <taxon>Jeotgalibacillus</taxon>
    </lineage>
</organism>
<dbReference type="InterPro" id="IPR000182">
    <property type="entry name" value="GNAT_dom"/>
</dbReference>
<dbReference type="EMBL" id="CP009416">
    <property type="protein sequence ID" value="AJD92582.1"/>
    <property type="molecule type" value="Genomic_DNA"/>
</dbReference>
<dbReference type="HOGENOM" id="CLU_013985_18_2_9"/>
<dbReference type="PROSITE" id="PS51186">
    <property type="entry name" value="GNAT"/>
    <property type="match status" value="1"/>
</dbReference>
<evidence type="ECO:0000313" key="5">
    <source>
        <dbReference type="Proteomes" id="UP000031449"/>
    </source>
</evidence>
<protein>
    <submittedName>
        <fullName evidence="4">GNAT family acetyltransferase</fullName>
    </submittedName>
</protein>
<sequence>MNIRKATLKDAAGIAKVQVDTWKTTYRGMVPDDYLDHMSYERREEMWGKIIGEGQVVYVAEDQGEIVGFANGGEERSNKYSGYDGELFAIYILESYQRQGLGKKLMAPLVEELKGKGLTSMIVCVLEKNDSKRFYEVLGAEKVDTVKINFGGRDLKEAVYGWKDLEQVQL</sequence>
<proteinExistence type="predicted"/>
<gene>
    <name evidence="4" type="ORF">JMA_32650</name>
</gene>
<reference evidence="4 5" key="1">
    <citation type="submission" date="2014-08" db="EMBL/GenBank/DDBJ databases">
        <title>Complete genome of a marine bacteria Jeotgalibacillus malaysiensis.</title>
        <authorList>
            <person name="Yaakop A.S."/>
            <person name="Chan K.-G."/>
            <person name="Goh K.M."/>
        </authorList>
    </citation>
    <scope>NUCLEOTIDE SEQUENCE [LARGE SCALE GENOMIC DNA]</scope>
    <source>
        <strain evidence="4 5">D5</strain>
    </source>
</reference>
<keyword evidence="5" id="KW-1185">Reference proteome</keyword>
<dbReference type="PANTHER" id="PTHR43072:SF23">
    <property type="entry name" value="UPF0039 PROTEIN C11D3.02C"/>
    <property type="match status" value="1"/>
</dbReference>
<dbReference type="AlphaFoldDB" id="A0A0B5AV12"/>
<dbReference type="GO" id="GO:0016747">
    <property type="term" value="F:acyltransferase activity, transferring groups other than amino-acyl groups"/>
    <property type="evidence" value="ECO:0007669"/>
    <property type="project" value="InterPro"/>
</dbReference>
<dbReference type="SUPFAM" id="SSF55729">
    <property type="entry name" value="Acyl-CoA N-acyltransferases (Nat)"/>
    <property type="match status" value="1"/>
</dbReference>
<dbReference type="CDD" id="cd04301">
    <property type="entry name" value="NAT_SF"/>
    <property type="match status" value="1"/>
</dbReference>
<dbReference type="OrthoDB" id="5292888at2"/>
<dbReference type="KEGG" id="jeo:JMA_32650"/>
<accession>A0A0B5AV12</accession>
<evidence type="ECO:0000313" key="4">
    <source>
        <dbReference type="EMBL" id="AJD92582.1"/>
    </source>
</evidence>
<evidence type="ECO:0000259" key="3">
    <source>
        <dbReference type="PROSITE" id="PS51186"/>
    </source>
</evidence>
<name>A0A0B5AV12_9BACL</name>
<dbReference type="STRING" id="1508404.JMA_32650"/>